<evidence type="ECO:0000313" key="1">
    <source>
        <dbReference type="EMBL" id="KKO19192.1"/>
    </source>
</evidence>
<protein>
    <submittedName>
        <fullName evidence="1">RHS Repeat protein</fullName>
    </submittedName>
</protein>
<reference evidence="1 2" key="1">
    <citation type="journal article" date="2013" name="BMC Microbiol.">
        <title>Identification of the type II cytochrome c maturation pathway in anammox bacteria by comparative genomics.</title>
        <authorList>
            <person name="Ferousi C."/>
            <person name="Speth D.R."/>
            <person name="Reimann J."/>
            <person name="Op den Camp H.J."/>
            <person name="Allen J.W."/>
            <person name="Keltjens J.T."/>
            <person name="Jetten M.S."/>
        </authorList>
    </citation>
    <scope>NUCLEOTIDE SEQUENCE [LARGE SCALE GENOMIC DNA]</scope>
    <source>
        <strain evidence="1">RU1</strain>
    </source>
</reference>
<dbReference type="PANTHER" id="PTHR32305:SF15">
    <property type="entry name" value="PROTEIN RHSA-RELATED"/>
    <property type="match status" value="1"/>
</dbReference>
<sequence>MRDGNGRILVGPDNQPVMSANEVAPRWVGSGWTIFNNKGKPVRQFEPFFNDTHKPDFDTKIGVSPVLFYDPAERVIATLHPNHTYEKVVFDPWQQTTYDVNDTCAPRNQQTGDPHTDPDIQGYVAEYFNALPANPAQPWQTWHAQRIGGVMGADERNAAQRAEAHTDTPTTAYFDALGRPFLTVARNRVVCPGHDLDGTEDSFATRVELDIEGNQREVRDERKLPVNYLPTGAIEQRIVMRYAYDMLGNRIHQLSMEAGARWMLNDVAGKPIRAWDSRGHNLTTTYDALRRPIEQYVRGTFNNPDPLKPNSDPRTLNPPSEAGLLVDKIEYGEGIANAEALNLHTRIYRHFDSAGVATNARLDANGNPTEAYDFKGNLLHSTRRLVSDYKTIPDWLLPAEPQLDAETFQGSTRYDALNRLIQSVAPHSNLGRGKFNVIQPVFNEANLLGRVDVWLERAAEPGALLDSNTEPALPVGVANIDYDAKGQRKRIDYKNGASTFYDYDELTFRLTQLLTRRNAAAFPGDDPQPPIAGWPGRQVQNLHYTYDPAGNITHIQDNAQQTVYFRNKRVEPSNDYTYDALYRLIQATGREHLGQLASGEHRPPTAPDGFNAFHTRLDHPGNGQAMARTPSVTCTMPSATSCRCSTAAVTRHMPAGHALTTT</sequence>
<dbReference type="PATRIC" id="fig|380242.3.peg.2621"/>
<proteinExistence type="predicted"/>
<dbReference type="PANTHER" id="PTHR32305">
    <property type="match status" value="1"/>
</dbReference>
<accession>A0A0M2UTQ2</accession>
<organism evidence="1 2">
    <name type="scientific">Candidatus Brocadia fulgida</name>
    <dbReference type="NCBI Taxonomy" id="380242"/>
    <lineage>
        <taxon>Bacteria</taxon>
        <taxon>Pseudomonadati</taxon>
        <taxon>Planctomycetota</taxon>
        <taxon>Candidatus Brocadiia</taxon>
        <taxon>Candidatus Brocadiales</taxon>
        <taxon>Candidatus Brocadiaceae</taxon>
        <taxon>Candidatus Brocadia</taxon>
    </lineage>
</organism>
<gene>
    <name evidence="1" type="ORF">BROFUL_02101</name>
</gene>
<evidence type="ECO:0000313" key="2">
    <source>
        <dbReference type="Proteomes" id="UP000034954"/>
    </source>
</evidence>
<dbReference type="Proteomes" id="UP000034954">
    <property type="component" value="Unassembled WGS sequence"/>
</dbReference>
<name>A0A0M2UTQ2_9BACT</name>
<comment type="caution">
    <text evidence="1">The sequence shown here is derived from an EMBL/GenBank/DDBJ whole genome shotgun (WGS) entry which is preliminary data.</text>
</comment>
<keyword evidence="2" id="KW-1185">Reference proteome</keyword>
<dbReference type="Gene3D" id="2.180.10.10">
    <property type="entry name" value="RHS repeat-associated core"/>
    <property type="match status" value="1"/>
</dbReference>
<dbReference type="InterPro" id="IPR050708">
    <property type="entry name" value="T6SS_VgrG/RHS"/>
</dbReference>
<dbReference type="EMBL" id="LAQJ01000210">
    <property type="protein sequence ID" value="KKO19192.1"/>
    <property type="molecule type" value="Genomic_DNA"/>
</dbReference>
<dbReference type="AlphaFoldDB" id="A0A0M2UTQ2"/>